<organism evidence="1 2">
    <name type="scientific">Mycolicibacterium vanbaalenii (strain DSM 7251 / JCM 13017 / BCRC 16820 / KCTC 9966 / NRRL B-24157 / PYR-1)</name>
    <name type="common">Mycobacterium vanbaalenii</name>
    <dbReference type="NCBI Taxonomy" id="350058"/>
    <lineage>
        <taxon>Bacteria</taxon>
        <taxon>Bacillati</taxon>
        <taxon>Actinomycetota</taxon>
        <taxon>Actinomycetes</taxon>
        <taxon>Mycobacteriales</taxon>
        <taxon>Mycobacteriaceae</taxon>
        <taxon>Mycolicibacterium</taxon>
    </lineage>
</organism>
<reference evidence="1" key="1">
    <citation type="submission" date="2006-12" db="EMBL/GenBank/DDBJ databases">
        <title>Complete sequence of Mycobacterium vanbaalenii PYR-1.</title>
        <authorList>
            <consortium name="US DOE Joint Genome Institute"/>
            <person name="Copeland A."/>
            <person name="Lucas S."/>
            <person name="Lapidus A."/>
            <person name="Barry K."/>
            <person name="Detter J.C."/>
            <person name="Glavina del Rio T."/>
            <person name="Hammon N."/>
            <person name="Israni S."/>
            <person name="Dalin E."/>
            <person name="Tice H."/>
            <person name="Pitluck S."/>
            <person name="Singan V."/>
            <person name="Schmutz J."/>
            <person name="Larimer F."/>
            <person name="Land M."/>
            <person name="Hauser L."/>
            <person name="Kyrpides N."/>
            <person name="Anderson I.J."/>
            <person name="Miller C."/>
            <person name="Richardson P."/>
        </authorList>
    </citation>
    <scope>NUCLEOTIDE SEQUENCE [LARGE SCALE GENOMIC DNA]</scope>
    <source>
        <strain evidence="1">PYR-1</strain>
    </source>
</reference>
<sequence>MSWWSIQPHGGVYGGRTVVGPAWPNVDEQVLEQAATTFERFRDHVRTTVIPDLQAQMMALADAWDGAGSEAARDEASAIIDEHEANALLASVIAQKLRAIEAAVVNAKNAANANAQLVQADCDTTNGLPGLTADEREALNDARVARGIEENIGVVSDGAAQLAADLGLPPGTPGADGKVAGHT</sequence>
<evidence type="ECO:0000313" key="1">
    <source>
        <dbReference type="EMBL" id="ABM12580.1"/>
    </source>
</evidence>
<dbReference type="RefSeq" id="WP_011779000.1">
    <property type="nucleotide sequence ID" value="NC_008726.1"/>
</dbReference>
<evidence type="ECO:0000313" key="2">
    <source>
        <dbReference type="Proteomes" id="UP000009159"/>
    </source>
</evidence>
<accession>A1T5Y0</accession>
<gene>
    <name evidence="1" type="ordered locus">Mvan_1757</name>
</gene>
<dbReference type="SUPFAM" id="SSF140453">
    <property type="entry name" value="EsxAB dimer-like"/>
    <property type="match status" value="1"/>
</dbReference>
<dbReference type="InterPro" id="IPR036689">
    <property type="entry name" value="ESAT-6-like_sf"/>
</dbReference>
<dbReference type="AlphaFoldDB" id="A1T5Y0"/>
<dbReference type="Gene3D" id="1.10.287.850">
    <property type="entry name" value="HP0062-like domain"/>
    <property type="match status" value="1"/>
</dbReference>
<dbReference type="EMBL" id="CP000511">
    <property type="protein sequence ID" value="ABM12580.1"/>
    <property type="molecule type" value="Genomic_DNA"/>
</dbReference>
<protein>
    <submittedName>
        <fullName evidence="1">PPE family protein</fullName>
    </submittedName>
</protein>
<dbReference type="KEGG" id="mva:Mvan_1757"/>
<dbReference type="eggNOG" id="COG5651">
    <property type="taxonomic scope" value="Bacteria"/>
</dbReference>
<name>A1T5Y0_MYCVP</name>
<proteinExistence type="predicted"/>
<dbReference type="STRING" id="350058.Mvan_1757"/>
<dbReference type="HOGENOM" id="CLU_1473691_0_0_11"/>
<keyword evidence="2" id="KW-1185">Reference proteome</keyword>
<dbReference type="Proteomes" id="UP000009159">
    <property type="component" value="Chromosome"/>
</dbReference>